<keyword evidence="2" id="KW-1185">Reference proteome</keyword>
<gene>
    <name evidence="1" type="ORF">DFH07DRAFT_775574</name>
</gene>
<name>A0AAD7N741_9AGAR</name>
<organism evidence="1 2">
    <name type="scientific">Mycena maculata</name>
    <dbReference type="NCBI Taxonomy" id="230809"/>
    <lineage>
        <taxon>Eukaryota</taxon>
        <taxon>Fungi</taxon>
        <taxon>Dikarya</taxon>
        <taxon>Basidiomycota</taxon>
        <taxon>Agaricomycotina</taxon>
        <taxon>Agaricomycetes</taxon>
        <taxon>Agaricomycetidae</taxon>
        <taxon>Agaricales</taxon>
        <taxon>Marasmiineae</taxon>
        <taxon>Mycenaceae</taxon>
        <taxon>Mycena</taxon>
    </lineage>
</organism>
<reference evidence="1" key="1">
    <citation type="submission" date="2023-03" db="EMBL/GenBank/DDBJ databases">
        <title>Massive genome expansion in bonnet fungi (Mycena s.s.) driven by repeated elements and novel gene families across ecological guilds.</title>
        <authorList>
            <consortium name="Lawrence Berkeley National Laboratory"/>
            <person name="Harder C.B."/>
            <person name="Miyauchi S."/>
            <person name="Viragh M."/>
            <person name="Kuo A."/>
            <person name="Thoen E."/>
            <person name="Andreopoulos B."/>
            <person name="Lu D."/>
            <person name="Skrede I."/>
            <person name="Drula E."/>
            <person name="Henrissat B."/>
            <person name="Morin E."/>
            <person name="Kohler A."/>
            <person name="Barry K."/>
            <person name="LaButti K."/>
            <person name="Morin E."/>
            <person name="Salamov A."/>
            <person name="Lipzen A."/>
            <person name="Mereny Z."/>
            <person name="Hegedus B."/>
            <person name="Baldrian P."/>
            <person name="Stursova M."/>
            <person name="Weitz H."/>
            <person name="Taylor A."/>
            <person name="Grigoriev I.V."/>
            <person name="Nagy L.G."/>
            <person name="Martin F."/>
            <person name="Kauserud H."/>
        </authorList>
    </citation>
    <scope>NUCLEOTIDE SEQUENCE</scope>
    <source>
        <strain evidence="1">CBHHK188m</strain>
    </source>
</reference>
<dbReference type="EMBL" id="JARJLG010000088">
    <property type="protein sequence ID" value="KAJ7748750.1"/>
    <property type="molecule type" value="Genomic_DNA"/>
</dbReference>
<proteinExistence type="predicted"/>
<accession>A0AAD7N741</accession>
<comment type="caution">
    <text evidence="1">The sequence shown here is derived from an EMBL/GenBank/DDBJ whole genome shotgun (WGS) entry which is preliminary data.</text>
</comment>
<evidence type="ECO:0000313" key="1">
    <source>
        <dbReference type="EMBL" id="KAJ7748750.1"/>
    </source>
</evidence>
<sequence>MYARPSQVGASRHPSCATLKFNRLGLGNFAKSIQTPINHAIDGVILVDQPQHTACFLPPPLSSTAPILSLPYLILPKPHIILPLLCGGSLHLCGSLRMWTRADPPTGFAANLPETGADTYSALLPRPDLKHQYVRRHRAAVVGDNDICPGTWVPCTEDSFKPTCGFEWCCRQMTSTSCQLFGLSTLPYSRRRLPSHRMDSRCFAIYVGASLVIQTGGSIDLVFCSEFTSLLGLLTTYCMLARIYPLSKLSPHYI</sequence>
<dbReference type="AlphaFoldDB" id="A0AAD7N741"/>
<evidence type="ECO:0000313" key="2">
    <source>
        <dbReference type="Proteomes" id="UP001215280"/>
    </source>
</evidence>
<protein>
    <submittedName>
        <fullName evidence="1">Uncharacterized protein</fullName>
    </submittedName>
</protein>
<dbReference type="Proteomes" id="UP001215280">
    <property type="component" value="Unassembled WGS sequence"/>
</dbReference>